<dbReference type="EC" id="3.4.21.59" evidence="6"/>
<dbReference type="InterPro" id="IPR051487">
    <property type="entry name" value="Ser/Thr_Proteases_Immune/Dev"/>
</dbReference>
<sequence>MAPSLPFPSDPLFQGCGQTNISCKVVKGQLVEVGKWPWQVSILFLGVYVCGGSLIHQQWVLTAAHCLQRSIDPKEYSVMVGVQHLPENGTQLPLSRIVIHEDFNNLISEDIALLKLRDPIFWSPLVQPVCLPSTKLKPSIGTLCWTIVWGLKNNRVTPNASHSLQEVAVKIIKNRICRQRYQFLFLKDQRKFIGNDVLCATSEWGVDSCQGNSGSSMVCQVNNTWVQMGVVSWIFSCNQHSFPGIYTSTAHFTHWIKKRVADMRFVSRAHPAFRSPVFLTGYTLLVSSGSLWLP</sequence>
<evidence type="ECO:0000256" key="4">
    <source>
        <dbReference type="ARBA" id="ARBA00050838"/>
    </source>
</evidence>
<gene>
    <name evidence="8" type="ORF">PAL_GLEAN10007835</name>
</gene>
<dbReference type="GO" id="GO:0006508">
    <property type="term" value="P:proteolysis"/>
    <property type="evidence" value="ECO:0007669"/>
    <property type="project" value="InterPro"/>
</dbReference>
<evidence type="ECO:0000256" key="5">
    <source>
        <dbReference type="ARBA" id="ARBA00054350"/>
    </source>
</evidence>
<dbReference type="PROSITE" id="PS00134">
    <property type="entry name" value="TRYPSIN_HIS"/>
    <property type="match status" value="1"/>
</dbReference>
<comment type="catalytic activity">
    <reaction evidence="4">
        <text>Preferential cleavage: Arg-|-Xaa, Lys-|-Xaa, but with more restricted specificity than trypsin.</text>
        <dbReference type="EC" id="3.4.21.59"/>
    </reaction>
</comment>
<keyword evidence="9" id="KW-1185">Reference proteome</keyword>
<comment type="subunit">
    <text evidence="1">Homotetramer.</text>
</comment>
<evidence type="ECO:0000259" key="7">
    <source>
        <dbReference type="PROSITE" id="PS50240"/>
    </source>
</evidence>
<dbReference type="Gene3D" id="2.40.10.10">
    <property type="entry name" value="Trypsin-like serine proteases"/>
    <property type="match status" value="1"/>
</dbReference>
<comment type="similarity">
    <text evidence="3">Belongs to the peptidase S1 family. CLIP subfamily.</text>
</comment>
<dbReference type="AlphaFoldDB" id="L5KI20"/>
<dbReference type="Pfam" id="PF00089">
    <property type="entry name" value="Trypsin"/>
    <property type="match status" value="1"/>
</dbReference>
<organism evidence="8 9">
    <name type="scientific">Pteropus alecto</name>
    <name type="common">Black flying fox</name>
    <dbReference type="NCBI Taxonomy" id="9402"/>
    <lineage>
        <taxon>Eukaryota</taxon>
        <taxon>Metazoa</taxon>
        <taxon>Chordata</taxon>
        <taxon>Craniata</taxon>
        <taxon>Vertebrata</taxon>
        <taxon>Euteleostomi</taxon>
        <taxon>Mammalia</taxon>
        <taxon>Eutheria</taxon>
        <taxon>Laurasiatheria</taxon>
        <taxon>Chiroptera</taxon>
        <taxon>Yinpterochiroptera</taxon>
        <taxon>Pteropodoidea</taxon>
        <taxon>Pteropodidae</taxon>
        <taxon>Pteropodinae</taxon>
        <taxon>Pteropus</taxon>
    </lineage>
</organism>
<dbReference type="Proteomes" id="UP000010552">
    <property type="component" value="Unassembled WGS sequence"/>
</dbReference>
<dbReference type="InterPro" id="IPR001314">
    <property type="entry name" value="Peptidase_S1A"/>
</dbReference>
<evidence type="ECO:0000256" key="3">
    <source>
        <dbReference type="ARBA" id="ARBA00024195"/>
    </source>
</evidence>
<dbReference type="InterPro" id="IPR018114">
    <property type="entry name" value="TRYPSIN_HIS"/>
</dbReference>
<dbReference type="FunFam" id="2.40.10.10:FF:000039">
    <property type="entry name" value="Brain-specific serine protease 4"/>
    <property type="match status" value="1"/>
</dbReference>
<dbReference type="PANTHER" id="PTHR24256">
    <property type="entry name" value="TRYPTASE-RELATED"/>
    <property type="match status" value="1"/>
</dbReference>
<dbReference type="InterPro" id="IPR001254">
    <property type="entry name" value="Trypsin_dom"/>
</dbReference>
<comment type="function">
    <text evidence="5">Tryptase is the major neutral protease present in mast cells and is secreted upon the coupled activation-degranulation response of this cell type.</text>
</comment>
<dbReference type="SUPFAM" id="SSF50494">
    <property type="entry name" value="Trypsin-like serine proteases"/>
    <property type="match status" value="1"/>
</dbReference>
<accession>L5KI20</accession>
<dbReference type="eggNOG" id="KOG3627">
    <property type="taxonomic scope" value="Eukaryota"/>
</dbReference>
<name>L5KI20_PTEAL</name>
<evidence type="ECO:0000313" key="8">
    <source>
        <dbReference type="EMBL" id="ELK10168.1"/>
    </source>
</evidence>
<evidence type="ECO:0000313" key="9">
    <source>
        <dbReference type="Proteomes" id="UP000010552"/>
    </source>
</evidence>
<dbReference type="SMART" id="SM00020">
    <property type="entry name" value="Tryp_SPc"/>
    <property type="match status" value="1"/>
</dbReference>
<dbReference type="InterPro" id="IPR043504">
    <property type="entry name" value="Peptidase_S1_PA_chymotrypsin"/>
</dbReference>
<evidence type="ECO:0000256" key="2">
    <source>
        <dbReference type="ARBA" id="ARBA00023157"/>
    </source>
</evidence>
<dbReference type="STRING" id="9402.L5KI20"/>
<dbReference type="GO" id="GO:0004252">
    <property type="term" value="F:serine-type endopeptidase activity"/>
    <property type="evidence" value="ECO:0007669"/>
    <property type="project" value="UniProtKB-EC"/>
</dbReference>
<proteinExistence type="inferred from homology"/>
<keyword evidence="2" id="KW-1015">Disulfide bond</keyword>
<dbReference type="CDD" id="cd00190">
    <property type="entry name" value="Tryp_SPc"/>
    <property type="match status" value="1"/>
</dbReference>
<evidence type="ECO:0000256" key="6">
    <source>
        <dbReference type="ARBA" id="ARBA00066748"/>
    </source>
</evidence>
<dbReference type="PROSITE" id="PS50240">
    <property type="entry name" value="TRYPSIN_DOM"/>
    <property type="match status" value="1"/>
</dbReference>
<feature type="domain" description="Peptidase S1" evidence="7">
    <location>
        <begin position="25"/>
        <end position="261"/>
    </location>
</feature>
<reference evidence="9" key="1">
    <citation type="journal article" date="2013" name="Science">
        <title>Comparative analysis of bat genomes provides insight into the evolution of flight and immunity.</title>
        <authorList>
            <person name="Zhang G."/>
            <person name="Cowled C."/>
            <person name="Shi Z."/>
            <person name="Huang Z."/>
            <person name="Bishop-Lilly K.A."/>
            <person name="Fang X."/>
            <person name="Wynne J.W."/>
            <person name="Xiong Z."/>
            <person name="Baker M.L."/>
            <person name="Zhao W."/>
            <person name="Tachedjian M."/>
            <person name="Zhu Y."/>
            <person name="Zhou P."/>
            <person name="Jiang X."/>
            <person name="Ng J."/>
            <person name="Yang L."/>
            <person name="Wu L."/>
            <person name="Xiao J."/>
            <person name="Feng Y."/>
            <person name="Chen Y."/>
            <person name="Sun X."/>
            <person name="Zhang Y."/>
            <person name="Marsh G.A."/>
            <person name="Crameri G."/>
            <person name="Broder C.C."/>
            <person name="Frey K.G."/>
            <person name="Wang L.F."/>
            <person name="Wang J."/>
        </authorList>
    </citation>
    <scope>NUCLEOTIDE SEQUENCE [LARGE SCALE GENOMIC DNA]</scope>
</reference>
<dbReference type="InterPro" id="IPR009003">
    <property type="entry name" value="Peptidase_S1_PA"/>
</dbReference>
<dbReference type="MEROPS" id="S01.250"/>
<protein>
    <recommendedName>
        <fullName evidence="6">tryptase</fullName>
        <ecNumber evidence="6">3.4.21.59</ecNumber>
    </recommendedName>
</protein>
<evidence type="ECO:0000256" key="1">
    <source>
        <dbReference type="ARBA" id="ARBA00011881"/>
    </source>
</evidence>
<dbReference type="PRINTS" id="PR00722">
    <property type="entry name" value="CHYMOTRYPSIN"/>
</dbReference>
<dbReference type="FunCoup" id="L5KI20">
    <property type="interactions" value="4"/>
</dbReference>
<dbReference type="InParanoid" id="L5KI20"/>
<dbReference type="EMBL" id="KB030759">
    <property type="protein sequence ID" value="ELK10168.1"/>
    <property type="molecule type" value="Genomic_DNA"/>
</dbReference>